<feature type="compositionally biased region" description="Polar residues" evidence="1">
    <location>
        <begin position="297"/>
        <end position="312"/>
    </location>
</feature>
<organism evidence="2 3">
    <name type="scientific">Prototheca wickerhamii</name>
    <dbReference type="NCBI Taxonomy" id="3111"/>
    <lineage>
        <taxon>Eukaryota</taxon>
        <taxon>Viridiplantae</taxon>
        <taxon>Chlorophyta</taxon>
        <taxon>core chlorophytes</taxon>
        <taxon>Trebouxiophyceae</taxon>
        <taxon>Chlorellales</taxon>
        <taxon>Chlorellaceae</taxon>
        <taxon>Prototheca</taxon>
    </lineage>
</organism>
<dbReference type="InterPro" id="IPR011990">
    <property type="entry name" value="TPR-like_helical_dom_sf"/>
</dbReference>
<accession>A0AAD9MIH1</accession>
<feature type="region of interest" description="Disordered" evidence="1">
    <location>
        <begin position="279"/>
        <end position="333"/>
    </location>
</feature>
<evidence type="ECO:0000313" key="3">
    <source>
        <dbReference type="Proteomes" id="UP001255856"/>
    </source>
</evidence>
<dbReference type="InterPro" id="IPR019734">
    <property type="entry name" value="TPR_rpt"/>
</dbReference>
<comment type="caution">
    <text evidence="2">The sequence shown here is derived from an EMBL/GenBank/DDBJ whole genome shotgun (WGS) entry which is preliminary data.</text>
</comment>
<dbReference type="SMART" id="SM00028">
    <property type="entry name" value="TPR"/>
    <property type="match status" value="3"/>
</dbReference>
<dbReference type="Proteomes" id="UP001255856">
    <property type="component" value="Unassembled WGS sequence"/>
</dbReference>
<keyword evidence="3" id="KW-1185">Reference proteome</keyword>
<feature type="region of interest" description="Disordered" evidence="1">
    <location>
        <begin position="1"/>
        <end position="25"/>
    </location>
</feature>
<dbReference type="Gene3D" id="1.25.40.10">
    <property type="entry name" value="Tetratricopeptide repeat domain"/>
    <property type="match status" value="1"/>
</dbReference>
<sequence>MIRLRVIEGEGPSGASDAPEEDPGLVYLCDDPDNEDAMSVVSDAKTQEELQEELTSLSRALEALEVESASGVLGGSPSQSSTVPSEQEQEHIVNLVSLYNSMGVKLMDARSYEDALSALRKAEALVEQASRWPGGSEAVRTRLMVITYNNLGCLFRRRSAPAEALLYLNRALAAGQGSPPNTRSAAATHLNICAAYTSLKRHREALGHAERAALMGLAAVGARLAAADSHAARRAVRDAAGVLSMAYHNAALAHERLGTLTEARRAFLARHARAASFSSASSGASARAPSRKPSGVMSRSRSATSVGRSASSLGAAKPALLKPPPATQKQVRL</sequence>
<gene>
    <name evidence="2" type="ORF">QBZ16_003247</name>
</gene>
<protein>
    <submittedName>
        <fullName evidence="2">Uncharacterized protein</fullName>
    </submittedName>
</protein>
<reference evidence="2" key="1">
    <citation type="submission" date="2021-01" db="EMBL/GenBank/DDBJ databases">
        <authorList>
            <person name="Eckstrom K.M.E."/>
        </authorList>
    </citation>
    <scope>NUCLEOTIDE SEQUENCE</scope>
    <source>
        <strain evidence="2">UVCC 0001</strain>
    </source>
</reference>
<proteinExistence type="predicted"/>
<evidence type="ECO:0000256" key="1">
    <source>
        <dbReference type="SAM" id="MobiDB-lite"/>
    </source>
</evidence>
<dbReference type="AlphaFoldDB" id="A0AAD9MIH1"/>
<name>A0AAD9MIH1_PROWI</name>
<dbReference type="SUPFAM" id="SSF48452">
    <property type="entry name" value="TPR-like"/>
    <property type="match status" value="1"/>
</dbReference>
<evidence type="ECO:0000313" key="2">
    <source>
        <dbReference type="EMBL" id="KAK2078407.1"/>
    </source>
</evidence>
<dbReference type="EMBL" id="JASFZW010000004">
    <property type="protein sequence ID" value="KAK2078407.1"/>
    <property type="molecule type" value="Genomic_DNA"/>
</dbReference>
<feature type="compositionally biased region" description="Low complexity" evidence="1">
    <location>
        <begin position="279"/>
        <end position="288"/>
    </location>
</feature>